<evidence type="ECO:0000313" key="1">
    <source>
        <dbReference type="EMBL" id="EAQ48158.1"/>
    </source>
</evidence>
<evidence type="ECO:0008006" key="3">
    <source>
        <dbReference type="Google" id="ProtNLM"/>
    </source>
</evidence>
<proteinExistence type="predicted"/>
<dbReference type="OrthoDB" id="8481699at2"/>
<sequence>MEVKSLLKIGLLSILLWACKEERTEEELPVLREENSKTVSELQAELEEAGYLTMNYVDEKTKDTVIMQQYFIAFLKRGPNRDQPKEVADSLQKLHLEHLGRMYDLGYADISGPFGDDGDIRGITIYNTPTQHMADSLANLDPMVKAGRLSIEIHPWWAAKGFPLR</sequence>
<dbReference type="SUPFAM" id="SSF54909">
    <property type="entry name" value="Dimeric alpha+beta barrel"/>
    <property type="match status" value="1"/>
</dbReference>
<reference evidence="1 2" key="1">
    <citation type="journal article" date="2007" name="Nature">
        <title>Light stimulates growth of proteorhodopsin-containing marine Flavobacteria.</title>
        <authorList>
            <person name="Gomez-Consarnau L."/>
            <person name="Gonzalez J.M."/>
            <person name="Coll-Llado M."/>
            <person name="Gourdon P."/>
            <person name="Pascher T."/>
            <person name="Neutze R."/>
            <person name="Pedros-Alio C."/>
            <person name="Pinhassi J."/>
        </authorList>
    </citation>
    <scope>NUCLEOTIDE SEQUENCE [LARGE SCALE GENOMIC DNA]</scope>
    <source>
        <strain evidence="1 2">MED217</strain>
    </source>
</reference>
<dbReference type="EMBL" id="AANC01000009">
    <property type="protein sequence ID" value="EAQ48158.1"/>
    <property type="molecule type" value="Genomic_DNA"/>
</dbReference>
<dbReference type="RefSeq" id="WP_009778421.1">
    <property type="nucleotide sequence ID" value="NZ_CH672395.1"/>
</dbReference>
<protein>
    <recommendedName>
        <fullName evidence="3">Phenylalanyl-tRNA synthetase alpha subunit</fullName>
    </recommendedName>
</protein>
<dbReference type="AlphaFoldDB" id="A3XQL4"/>
<name>A3XQL4_LEEBM</name>
<dbReference type="eggNOG" id="COG2350">
    <property type="taxonomic scope" value="Bacteria"/>
</dbReference>
<dbReference type="Proteomes" id="UP000001601">
    <property type="component" value="Unassembled WGS sequence"/>
</dbReference>
<dbReference type="HOGENOM" id="CLU_1592424_0_0_10"/>
<organism evidence="1 2">
    <name type="scientific">Leeuwenhoekiella blandensis (strain CECT 7118 / CCUG 51940 / KCTC 22103 / MED217)</name>
    <name type="common">Flavobacterium sp. (strain MED217)</name>
    <dbReference type="NCBI Taxonomy" id="398720"/>
    <lineage>
        <taxon>Bacteria</taxon>
        <taxon>Pseudomonadati</taxon>
        <taxon>Bacteroidota</taxon>
        <taxon>Flavobacteriia</taxon>
        <taxon>Flavobacteriales</taxon>
        <taxon>Flavobacteriaceae</taxon>
        <taxon>Leeuwenhoekiella</taxon>
    </lineage>
</organism>
<gene>
    <name evidence="1" type="ORF">MED217_00130</name>
</gene>
<accession>A3XQL4</accession>
<dbReference type="STRING" id="398720.MED217_00130"/>
<dbReference type="InterPro" id="IPR011008">
    <property type="entry name" value="Dimeric_a/b-barrel"/>
</dbReference>
<evidence type="ECO:0000313" key="2">
    <source>
        <dbReference type="Proteomes" id="UP000001601"/>
    </source>
</evidence>
<comment type="caution">
    <text evidence="1">The sequence shown here is derived from an EMBL/GenBank/DDBJ whole genome shotgun (WGS) entry which is preliminary data.</text>
</comment>
<keyword evidence="2" id="KW-1185">Reference proteome</keyword>